<dbReference type="EMBL" id="ML211038">
    <property type="protein sequence ID" value="TFK90716.1"/>
    <property type="molecule type" value="Genomic_DNA"/>
</dbReference>
<dbReference type="AlphaFoldDB" id="A0A5C3PMH0"/>
<feature type="transmembrane region" description="Helical" evidence="1">
    <location>
        <begin position="12"/>
        <end position="37"/>
    </location>
</feature>
<feature type="transmembrane region" description="Helical" evidence="1">
    <location>
        <begin position="102"/>
        <end position="120"/>
    </location>
</feature>
<evidence type="ECO:0000313" key="3">
    <source>
        <dbReference type="Proteomes" id="UP000308197"/>
    </source>
</evidence>
<keyword evidence="1" id="KW-0472">Membrane</keyword>
<protein>
    <submittedName>
        <fullName evidence="2">Uncharacterized protein</fullName>
    </submittedName>
</protein>
<name>A0A5C3PMH0_9APHY</name>
<reference evidence="2 3" key="1">
    <citation type="journal article" date="2019" name="Nat. Ecol. Evol.">
        <title>Megaphylogeny resolves global patterns of mushroom evolution.</title>
        <authorList>
            <person name="Varga T."/>
            <person name="Krizsan K."/>
            <person name="Foldi C."/>
            <person name="Dima B."/>
            <person name="Sanchez-Garcia M."/>
            <person name="Sanchez-Ramirez S."/>
            <person name="Szollosi G.J."/>
            <person name="Szarkandi J.G."/>
            <person name="Papp V."/>
            <person name="Albert L."/>
            <person name="Andreopoulos W."/>
            <person name="Angelini C."/>
            <person name="Antonin V."/>
            <person name="Barry K.W."/>
            <person name="Bougher N.L."/>
            <person name="Buchanan P."/>
            <person name="Buyck B."/>
            <person name="Bense V."/>
            <person name="Catcheside P."/>
            <person name="Chovatia M."/>
            <person name="Cooper J."/>
            <person name="Damon W."/>
            <person name="Desjardin D."/>
            <person name="Finy P."/>
            <person name="Geml J."/>
            <person name="Haridas S."/>
            <person name="Hughes K."/>
            <person name="Justo A."/>
            <person name="Karasinski D."/>
            <person name="Kautmanova I."/>
            <person name="Kiss B."/>
            <person name="Kocsube S."/>
            <person name="Kotiranta H."/>
            <person name="LaButti K.M."/>
            <person name="Lechner B.E."/>
            <person name="Liimatainen K."/>
            <person name="Lipzen A."/>
            <person name="Lukacs Z."/>
            <person name="Mihaltcheva S."/>
            <person name="Morgado L.N."/>
            <person name="Niskanen T."/>
            <person name="Noordeloos M.E."/>
            <person name="Ohm R.A."/>
            <person name="Ortiz-Santana B."/>
            <person name="Ovrebo C."/>
            <person name="Racz N."/>
            <person name="Riley R."/>
            <person name="Savchenko A."/>
            <person name="Shiryaev A."/>
            <person name="Soop K."/>
            <person name="Spirin V."/>
            <person name="Szebenyi C."/>
            <person name="Tomsovsky M."/>
            <person name="Tulloss R.E."/>
            <person name="Uehling J."/>
            <person name="Grigoriev I.V."/>
            <person name="Vagvolgyi C."/>
            <person name="Papp T."/>
            <person name="Martin F.M."/>
            <person name="Miettinen O."/>
            <person name="Hibbett D.S."/>
            <person name="Nagy L.G."/>
        </authorList>
    </citation>
    <scope>NUCLEOTIDE SEQUENCE [LARGE SCALE GENOMIC DNA]</scope>
    <source>
        <strain evidence="2 3">HHB13444</strain>
    </source>
</reference>
<gene>
    <name evidence="2" type="ORF">K466DRAFT_369058</name>
</gene>
<feature type="transmembrane region" description="Helical" evidence="1">
    <location>
        <begin position="245"/>
        <end position="266"/>
    </location>
</feature>
<feature type="transmembrane region" description="Helical" evidence="1">
    <location>
        <begin position="127"/>
        <end position="156"/>
    </location>
</feature>
<dbReference type="Proteomes" id="UP000308197">
    <property type="component" value="Unassembled WGS sequence"/>
</dbReference>
<keyword evidence="1" id="KW-1133">Transmembrane helix</keyword>
<organism evidence="2 3">
    <name type="scientific">Polyporus arcularius HHB13444</name>
    <dbReference type="NCBI Taxonomy" id="1314778"/>
    <lineage>
        <taxon>Eukaryota</taxon>
        <taxon>Fungi</taxon>
        <taxon>Dikarya</taxon>
        <taxon>Basidiomycota</taxon>
        <taxon>Agaricomycotina</taxon>
        <taxon>Agaricomycetes</taxon>
        <taxon>Polyporales</taxon>
        <taxon>Polyporaceae</taxon>
        <taxon>Polyporus</taxon>
    </lineage>
</organism>
<evidence type="ECO:0000256" key="1">
    <source>
        <dbReference type="SAM" id="Phobius"/>
    </source>
</evidence>
<sequence length="319" mass="34711">MPVPFALDKAQLIALFVNSLLFGAFSVLYAIASWTLLYRNNRTRQHLTVFAVSTGLWVLSIAYLSLTVHRALKAFSLNARQPDGALVFYSNISSASAVAKDAIYVTTLLLGDGFLTYRLFIVWNRAWWITVVPILLVLGTAASGYGACVELITTFVTLGSSLFFGPPTLPPLLATLYSLPVATNLLLTALIAGRITWTLVSTRKRDVLVVSNWHWEVLETVIESAFISSAGLVALLSTYLVDSNAIYICMEAVQPLIGLNFALIILRVHFRGARQDQAPSALRRAAGVQLPGNISGSAPLRLSLSTSGYTLQRETTSKT</sequence>
<dbReference type="InParanoid" id="A0A5C3PMH0"/>
<evidence type="ECO:0000313" key="2">
    <source>
        <dbReference type="EMBL" id="TFK90716.1"/>
    </source>
</evidence>
<accession>A0A5C3PMH0</accession>
<feature type="transmembrane region" description="Helical" evidence="1">
    <location>
        <begin position="176"/>
        <end position="200"/>
    </location>
</feature>
<keyword evidence="3" id="KW-1185">Reference proteome</keyword>
<feature type="transmembrane region" description="Helical" evidence="1">
    <location>
        <begin position="221"/>
        <end position="239"/>
    </location>
</feature>
<proteinExistence type="predicted"/>
<keyword evidence="1" id="KW-0812">Transmembrane</keyword>
<dbReference type="STRING" id="1314778.A0A5C3PMH0"/>
<feature type="transmembrane region" description="Helical" evidence="1">
    <location>
        <begin position="49"/>
        <end position="68"/>
    </location>
</feature>